<comment type="subcellular location">
    <subcellularLocation>
        <location evidence="1">Membrane</location>
        <topology evidence="1">Multi-pass membrane protein</topology>
    </subcellularLocation>
</comment>
<dbReference type="OrthoDB" id="1601at2759"/>
<evidence type="ECO:0000313" key="8">
    <source>
        <dbReference type="EMBL" id="EFN56053.1"/>
    </source>
</evidence>
<evidence type="ECO:0000256" key="6">
    <source>
        <dbReference type="ARBA" id="ARBA00023136"/>
    </source>
</evidence>
<dbReference type="EMBL" id="GL433843">
    <property type="protein sequence ID" value="EFN56053.1"/>
    <property type="molecule type" value="Genomic_DNA"/>
</dbReference>
<protein>
    <recommendedName>
        <fullName evidence="10">Sugar phosphate transporter domain-containing protein</fullName>
    </recommendedName>
</protein>
<evidence type="ECO:0000256" key="2">
    <source>
        <dbReference type="ARBA" id="ARBA00008349"/>
    </source>
</evidence>
<organism evidence="9">
    <name type="scientific">Chlorella variabilis</name>
    <name type="common">Green alga</name>
    <dbReference type="NCBI Taxonomy" id="554065"/>
    <lineage>
        <taxon>Eukaryota</taxon>
        <taxon>Viridiplantae</taxon>
        <taxon>Chlorophyta</taxon>
        <taxon>core chlorophytes</taxon>
        <taxon>Trebouxiophyceae</taxon>
        <taxon>Chlorellales</taxon>
        <taxon>Chlorellaceae</taxon>
        <taxon>Chlorella clade</taxon>
        <taxon>Chlorella</taxon>
    </lineage>
</organism>
<evidence type="ECO:0008006" key="10">
    <source>
        <dbReference type="Google" id="ProtNLM"/>
    </source>
</evidence>
<dbReference type="InParanoid" id="E1ZDN6"/>
<evidence type="ECO:0000256" key="7">
    <source>
        <dbReference type="SAM" id="Phobius"/>
    </source>
</evidence>
<keyword evidence="3" id="KW-0813">Transport</keyword>
<dbReference type="KEGG" id="cvr:CHLNCDRAFT_31039"/>
<feature type="transmembrane region" description="Helical" evidence="7">
    <location>
        <begin position="21"/>
        <end position="40"/>
    </location>
</feature>
<reference evidence="8 9" key="1">
    <citation type="journal article" date="2010" name="Plant Cell">
        <title>The Chlorella variabilis NC64A genome reveals adaptation to photosymbiosis, coevolution with viruses, and cryptic sex.</title>
        <authorList>
            <person name="Blanc G."/>
            <person name="Duncan G."/>
            <person name="Agarkova I."/>
            <person name="Borodovsky M."/>
            <person name="Gurnon J."/>
            <person name="Kuo A."/>
            <person name="Lindquist E."/>
            <person name="Lucas S."/>
            <person name="Pangilinan J."/>
            <person name="Polle J."/>
            <person name="Salamov A."/>
            <person name="Terry A."/>
            <person name="Yamada T."/>
            <person name="Dunigan D.D."/>
            <person name="Grigoriev I.V."/>
            <person name="Claverie J.M."/>
            <person name="Van Etten J.L."/>
        </authorList>
    </citation>
    <scope>NUCLEOTIDE SEQUENCE [LARGE SCALE GENOMIC DNA]</scope>
    <source>
        <strain evidence="8 9">NC64A</strain>
    </source>
</reference>
<dbReference type="PANTHER" id="PTHR10778:SF13">
    <property type="entry name" value="ADENOSINE 3'-PHOSPHO 5'-PHOSPHOSULFATE TRANSPORTER 1"/>
    <property type="match status" value="1"/>
</dbReference>
<keyword evidence="6 7" id="KW-0472">Membrane</keyword>
<evidence type="ECO:0000313" key="9">
    <source>
        <dbReference type="Proteomes" id="UP000008141"/>
    </source>
</evidence>
<dbReference type="GeneID" id="17355381"/>
<comment type="similarity">
    <text evidence="2">Belongs to the nucleotide-sugar transporter family. UDP-galactose:UMP antiporter (TC 2.A.7.11) subfamily.</text>
</comment>
<proteinExistence type="inferred from homology"/>
<feature type="transmembrane region" description="Helical" evidence="7">
    <location>
        <begin position="146"/>
        <end position="165"/>
    </location>
</feature>
<feature type="transmembrane region" description="Helical" evidence="7">
    <location>
        <begin position="56"/>
        <end position="79"/>
    </location>
</feature>
<dbReference type="Pfam" id="PF08449">
    <property type="entry name" value="UAA"/>
    <property type="match status" value="1"/>
</dbReference>
<evidence type="ECO:0000256" key="5">
    <source>
        <dbReference type="ARBA" id="ARBA00022989"/>
    </source>
</evidence>
<dbReference type="GO" id="GO:0000139">
    <property type="term" value="C:Golgi membrane"/>
    <property type="evidence" value="ECO:0007669"/>
    <property type="project" value="TreeGrafter"/>
</dbReference>
<sequence>MGGVLGLMDAFMARIKVNERVHLAWCCAGVIGCLVAYGVLQEHIMQGTFGGETFTFSLFLVLCNRLTTMCVALSMLLMYGQDLRPVAPPYNYAAVSVSNVVATFCQYEALKHVSFPMQTLGKCAKMIPVMIWGTIIMRKKYGPKDYLNALLITLGCTLFLMTGSVKSKHAGADSSIFGMGLMLGYLGFDGFTSTFQDKLFKGYQMTIYNQILYVTSFSACFSLLGLITAGQFMPAISFITRHPEALASIMALSGAATIGQLFISHTIKTFGALLFATVMTTRQFISILLSCILFAHPLSGGQWVGTVMVFGALYYKSLSRGPPKPKAVDGAPNGEAAAADEKLPLVHATVGAPEAAAAVPEETLK</sequence>
<dbReference type="FunCoup" id="E1ZDN6">
    <property type="interactions" value="1145"/>
</dbReference>
<dbReference type="eggNOG" id="KOG1581">
    <property type="taxonomic scope" value="Eukaryota"/>
</dbReference>
<evidence type="ECO:0000256" key="3">
    <source>
        <dbReference type="ARBA" id="ARBA00022448"/>
    </source>
</evidence>
<dbReference type="OMA" id="KIMTQHY"/>
<accession>E1ZDN6</accession>
<dbReference type="AlphaFoldDB" id="E1ZDN6"/>
<gene>
    <name evidence="8" type="ORF">CHLNCDRAFT_31039</name>
</gene>
<feature type="transmembrane region" description="Helical" evidence="7">
    <location>
        <begin position="245"/>
        <end position="263"/>
    </location>
</feature>
<dbReference type="GO" id="GO:0046964">
    <property type="term" value="F:3'-phosphoadenosine 5'-phosphosulfate transmembrane transporter activity"/>
    <property type="evidence" value="ECO:0007669"/>
    <property type="project" value="TreeGrafter"/>
</dbReference>
<evidence type="ECO:0000256" key="4">
    <source>
        <dbReference type="ARBA" id="ARBA00022692"/>
    </source>
</evidence>
<dbReference type="RefSeq" id="XP_005848155.1">
    <property type="nucleotide sequence ID" value="XM_005848093.1"/>
</dbReference>
<keyword evidence="4 7" id="KW-0812">Transmembrane</keyword>
<feature type="transmembrane region" description="Helical" evidence="7">
    <location>
        <begin position="270"/>
        <end position="295"/>
    </location>
</feature>
<feature type="transmembrane region" description="Helical" evidence="7">
    <location>
        <begin position="211"/>
        <end position="233"/>
    </location>
</feature>
<dbReference type="InterPro" id="IPR013657">
    <property type="entry name" value="SCL35B1-4/HUT1"/>
</dbReference>
<dbReference type="Proteomes" id="UP000008141">
    <property type="component" value="Unassembled WGS sequence"/>
</dbReference>
<feature type="transmembrane region" description="Helical" evidence="7">
    <location>
        <begin position="171"/>
        <end position="191"/>
    </location>
</feature>
<name>E1ZDN6_CHLVA</name>
<keyword evidence="9" id="KW-1185">Reference proteome</keyword>
<evidence type="ECO:0000256" key="1">
    <source>
        <dbReference type="ARBA" id="ARBA00004141"/>
    </source>
</evidence>
<dbReference type="GO" id="GO:0005789">
    <property type="term" value="C:endoplasmic reticulum membrane"/>
    <property type="evidence" value="ECO:0007669"/>
    <property type="project" value="TreeGrafter"/>
</dbReference>
<keyword evidence="5 7" id="KW-1133">Transmembrane helix</keyword>
<dbReference type="PANTHER" id="PTHR10778">
    <property type="entry name" value="SOLUTE CARRIER FAMILY 35 MEMBER B"/>
    <property type="match status" value="1"/>
</dbReference>